<keyword evidence="1" id="KW-0732">Signal</keyword>
<evidence type="ECO:0008006" key="4">
    <source>
        <dbReference type="Google" id="ProtNLM"/>
    </source>
</evidence>
<organism evidence="2 3">
    <name type="scientific">Vibrio albus</name>
    <dbReference type="NCBI Taxonomy" id="2200953"/>
    <lineage>
        <taxon>Bacteria</taxon>
        <taxon>Pseudomonadati</taxon>
        <taxon>Pseudomonadota</taxon>
        <taxon>Gammaproteobacteria</taxon>
        <taxon>Vibrionales</taxon>
        <taxon>Vibrionaceae</taxon>
        <taxon>Vibrio</taxon>
    </lineage>
</organism>
<dbReference type="Proteomes" id="UP000245362">
    <property type="component" value="Unassembled WGS sequence"/>
</dbReference>
<comment type="caution">
    <text evidence="2">The sequence shown here is derived from an EMBL/GenBank/DDBJ whole genome shotgun (WGS) entry which is preliminary data.</text>
</comment>
<evidence type="ECO:0000313" key="3">
    <source>
        <dbReference type="Proteomes" id="UP000245362"/>
    </source>
</evidence>
<sequence>MNKTIWLLTGLLVATTGQAAQNESTSYSQDQVAVGLGFDQGLSAILELNQDYRLVLGNDGVAFDYFAKRGRFDNTDFPANWYIGGGIWKNWDNKHDDFGVRVPVGLDWTYHNRVKFYGQLHPELVLIDDVELDLGAAIGVTYKF</sequence>
<dbReference type="AlphaFoldDB" id="A0A2U3B9E5"/>
<evidence type="ECO:0000256" key="1">
    <source>
        <dbReference type="SAM" id="SignalP"/>
    </source>
</evidence>
<feature type="chain" id="PRO_5015756768" description="Outer membrane protein beta-barrel domain-containing protein" evidence="1">
    <location>
        <begin position="20"/>
        <end position="144"/>
    </location>
</feature>
<feature type="signal peptide" evidence="1">
    <location>
        <begin position="1"/>
        <end position="19"/>
    </location>
</feature>
<gene>
    <name evidence="2" type="ORF">DI392_11090</name>
</gene>
<dbReference type="RefSeq" id="WP_109319975.1">
    <property type="nucleotide sequence ID" value="NZ_QFWT01000005.1"/>
</dbReference>
<proteinExistence type="predicted"/>
<dbReference type="EMBL" id="QFWT01000005">
    <property type="protein sequence ID" value="PWI33391.1"/>
    <property type="molecule type" value="Genomic_DNA"/>
</dbReference>
<evidence type="ECO:0000313" key="2">
    <source>
        <dbReference type="EMBL" id="PWI33391.1"/>
    </source>
</evidence>
<keyword evidence="3" id="KW-1185">Reference proteome</keyword>
<dbReference type="OrthoDB" id="5733495at2"/>
<name>A0A2U3B9E5_9VIBR</name>
<protein>
    <recommendedName>
        <fullName evidence="4">Outer membrane protein beta-barrel domain-containing protein</fullName>
    </recommendedName>
</protein>
<accession>A0A2U3B9E5</accession>
<reference evidence="2 3" key="1">
    <citation type="submission" date="2018-05" db="EMBL/GenBank/DDBJ databases">
        <title>Vibrio limimaris sp. nov., isolated from marine sediment.</title>
        <authorList>
            <person name="Li C.-M."/>
        </authorList>
    </citation>
    <scope>NUCLEOTIDE SEQUENCE [LARGE SCALE GENOMIC DNA]</scope>
    <source>
        <strain evidence="2 3">E4404</strain>
    </source>
</reference>